<keyword evidence="5" id="KW-1185">Reference proteome</keyword>
<evidence type="ECO:0000256" key="1">
    <source>
        <dbReference type="SAM" id="Phobius"/>
    </source>
</evidence>
<comment type="caution">
    <text evidence="3">The sequence shown here is derived from an EMBL/GenBank/DDBJ whole genome shotgun (WGS) entry which is preliminary data.</text>
</comment>
<dbReference type="EMBL" id="PYIX02000037">
    <property type="protein sequence ID" value="RFC82308.1"/>
    <property type="molecule type" value="Genomic_DNA"/>
</dbReference>
<keyword evidence="1" id="KW-1133">Transmembrane helix</keyword>
<keyword evidence="1" id="KW-0472">Membrane</keyword>
<evidence type="ECO:0000313" key="2">
    <source>
        <dbReference type="EMBL" id="MFC2994736.1"/>
    </source>
</evidence>
<feature type="transmembrane region" description="Helical" evidence="1">
    <location>
        <begin position="227"/>
        <end position="245"/>
    </location>
</feature>
<organism evidence="3 4">
    <name type="scientific">Acinetobacter sichuanensis</name>
    <dbReference type="NCBI Taxonomy" id="2136183"/>
    <lineage>
        <taxon>Bacteria</taxon>
        <taxon>Pseudomonadati</taxon>
        <taxon>Pseudomonadota</taxon>
        <taxon>Gammaproteobacteria</taxon>
        <taxon>Moraxellales</taxon>
        <taxon>Moraxellaceae</taxon>
        <taxon>Acinetobacter</taxon>
    </lineage>
</organism>
<dbReference type="OrthoDB" id="4080816at2"/>
<reference evidence="2" key="4">
    <citation type="submission" date="2024-09" db="EMBL/GenBank/DDBJ databases">
        <authorList>
            <person name="Sun Q."/>
            <person name="Mori K."/>
        </authorList>
    </citation>
    <scope>NUCLEOTIDE SEQUENCE</scope>
    <source>
        <strain evidence="2">KCTC 62575</strain>
    </source>
</reference>
<dbReference type="Proteomes" id="UP000240957">
    <property type="component" value="Unassembled WGS sequence"/>
</dbReference>
<evidence type="ECO:0000313" key="4">
    <source>
        <dbReference type="Proteomes" id="UP000240957"/>
    </source>
</evidence>
<accession>A0A371YLF7</accession>
<reference evidence="5" key="3">
    <citation type="journal article" date="2019" name="Int. J. Syst. Evol. Microbiol.">
        <title>The Global Catalogue of Microorganisms (GCM) 10K type strain sequencing project: providing services to taxonomists for standard genome sequencing and annotation.</title>
        <authorList>
            <consortium name="The Broad Institute Genomics Platform"/>
            <consortium name="The Broad Institute Genome Sequencing Center for Infectious Disease"/>
            <person name="Wu L."/>
            <person name="Ma J."/>
        </authorList>
    </citation>
    <scope>NUCLEOTIDE SEQUENCE [LARGE SCALE GENOMIC DNA]</scope>
    <source>
        <strain evidence="5">KCTC 62575</strain>
    </source>
</reference>
<dbReference type="RefSeq" id="WP_107009576.1">
    <property type="nucleotide sequence ID" value="NZ_JBHRSF010000008.1"/>
</dbReference>
<evidence type="ECO:0000313" key="5">
    <source>
        <dbReference type="Proteomes" id="UP001595455"/>
    </source>
</evidence>
<reference evidence="2" key="1">
    <citation type="journal article" date="2014" name="Int. J. Syst. Evol. Microbiol.">
        <title>Complete genome of a new Firmicutes species belonging to the dominant human colonic microbiota ('Ruminococcus bicirculans') reveals two chromosomes and a selective capacity to utilize plant glucans.</title>
        <authorList>
            <consortium name="NISC Comparative Sequencing Program"/>
            <person name="Wegmann U."/>
            <person name="Louis P."/>
            <person name="Goesmann A."/>
            <person name="Henrissat B."/>
            <person name="Duncan S.H."/>
            <person name="Flint H.J."/>
        </authorList>
    </citation>
    <scope>NUCLEOTIDE SEQUENCE</scope>
    <source>
        <strain evidence="2">KCTC 62575</strain>
    </source>
</reference>
<gene>
    <name evidence="2" type="ORF">ACFODO_05490</name>
    <name evidence="3" type="ORF">C9E89_017275</name>
</gene>
<proteinExistence type="predicted"/>
<keyword evidence="1" id="KW-0812">Transmembrane</keyword>
<reference evidence="3 4" key="2">
    <citation type="submission" date="2018-08" db="EMBL/GenBank/DDBJ databases">
        <title>The draft genome of Acinetobacter sichuanensis strain WCHAc060041.</title>
        <authorList>
            <person name="Qin J."/>
            <person name="Feng Y."/>
            <person name="Zong Z."/>
        </authorList>
    </citation>
    <scope>NUCLEOTIDE SEQUENCE [LARGE SCALE GENOMIC DNA]</scope>
    <source>
        <strain evidence="3 4">WCHAc060041</strain>
    </source>
</reference>
<feature type="transmembrane region" description="Helical" evidence="1">
    <location>
        <begin position="251"/>
        <end position="269"/>
    </location>
</feature>
<sequence length="275" mass="32011">MSHPVFLTSSTFSHMPLGSQNQWQDFFQTASFELEANAFIPILWFMLFKQNNLHWAKYIEDLDFNDIHHQNDFEEYQQECADEHYAYLVIDRQQALVNLAQQKSVFIEIFGAENVGYFADFQAMIEQHYPQYILLRTNGLPLDPDDAKFLLHPLQQLENYRLNTAQNSDFAKFQRQDFARFEDHCYFFYGETPQIVLESKLKDQTDPFENSESFTSMTTQDTQSSSLAIWLCTAIVVLATLAVYFSSHSVLYSAIVFFLSAFVLGFISSKIGQHK</sequence>
<dbReference type="AlphaFoldDB" id="A0A371YLF7"/>
<evidence type="ECO:0000313" key="3">
    <source>
        <dbReference type="EMBL" id="RFC82308.1"/>
    </source>
</evidence>
<name>A0A371YLF7_9GAMM</name>
<dbReference type="EMBL" id="JBHRSF010000008">
    <property type="protein sequence ID" value="MFC2994736.1"/>
    <property type="molecule type" value="Genomic_DNA"/>
</dbReference>
<dbReference type="Proteomes" id="UP001595455">
    <property type="component" value="Unassembled WGS sequence"/>
</dbReference>
<protein>
    <submittedName>
        <fullName evidence="3">Uncharacterized protein</fullName>
    </submittedName>
</protein>